<organism evidence="2 3">
    <name type="scientific">Kriegella aquimaris</name>
    <dbReference type="NCBI Taxonomy" id="192904"/>
    <lineage>
        <taxon>Bacteria</taxon>
        <taxon>Pseudomonadati</taxon>
        <taxon>Bacteroidota</taxon>
        <taxon>Flavobacteriia</taxon>
        <taxon>Flavobacteriales</taxon>
        <taxon>Flavobacteriaceae</taxon>
        <taxon>Kriegella</taxon>
    </lineage>
</organism>
<keyword evidence="1" id="KW-1133">Transmembrane helix</keyword>
<dbReference type="AlphaFoldDB" id="A0A1G9UN46"/>
<dbReference type="EMBL" id="FNGV01000011">
    <property type="protein sequence ID" value="SDM61338.1"/>
    <property type="molecule type" value="Genomic_DNA"/>
</dbReference>
<feature type="transmembrane region" description="Helical" evidence="1">
    <location>
        <begin position="40"/>
        <end position="61"/>
    </location>
</feature>
<keyword evidence="1" id="KW-0472">Membrane</keyword>
<dbReference type="STRING" id="192904.SAMN04488514_11199"/>
<sequence>MNTKNSDKKETELDTEFVKEENQKTRNYIFQKNTITKSGALIIAILLILVVIGIVVSGVFFEAPTENP</sequence>
<gene>
    <name evidence="2" type="ORF">SAMN04488514_11199</name>
</gene>
<dbReference type="OrthoDB" id="1454721at2"/>
<keyword evidence="3" id="KW-1185">Reference proteome</keyword>
<dbReference type="RefSeq" id="WP_089893032.1">
    <property type="nucleotide sequence ID" value="NZ_FNGV01000011.1"/>
</dbReference>
<dbReference type="Proteomes" id="UP000199440">
    <property type="component" value="Unassembled WGS sequence"/>
</dbReference>
<accession>A0A1G9UN46</accession>
<reference evidence="2 3" key="1">
    <citation type="submission" date="2016-10" db="EMBL/GenBank/DDBJ databases">
        <authorList>
            <person name="de Groot N.N."/>
        </authorList>
    </citation>
    <scope>NUCLEOTIDE SEQUENCE [LARGE SCALE GENOMIC DNA]</scope>
    <source>
        <strain evidence="2 3">DSM 19886</strain>
    </source>
</reference>
<evidence type="ECO:0000313" key="3">
    <source>
        <dbReference type="Proteomes" id="UP000199440"/>
    </source>
</evidence>
<keyword evidence="1" id="KW-0812">Transmembrane</keyword>
<name>A0A1G9UN46_9FLAO</name>
<evidence type="ECO:0000256" key="1">
    <source>
        <dbReference type="SAM" id="Phobius"/>
    </source>
</evidence>
<evidence type="ECO:0000313" key="2">
    <source>
        <dbReference type="EMBL" id="SDM61338.1"/>
    </source>
</evidence>
<proteinExistence type="predicted"/>
<protein>
    <submittedName>
        <fullName evidence="2">Uncharacterized protein</fullName>
    </submittedName>
</protein>